<sequence>MSKGSRQLRKIIEVQKINEQTFQFIVNENELNDQIQGAGQVIADSDNFAFIYLLDAGEAYVHLRIEAEHWATLVTMLQAPELFVTDGTVTLPLPNFKEELTALLFNIEGNDNYGTAFVAQVEATFEQVLQ</sequence>
<organism evidence="1">
    <name type="scientific">Metalysinibacillus saudimassiliensis</name>
    <dbReference type="NCBI Taxonomy" id="1461583"/>
    <lineage>
        <taxon>Bacteria</taxon>
        <taxon>Bacillati</taxon>
        <taxon>Bacillota</taxon>
        <taxon>Bacilli</taxon>
        <taxon>Bacillales</taxon>
        <taxon>Caryophanaceae</taxon>
        <taxon>Metalysinibacillus</taxon>
    </lineage>
</organism>
<evidence type="ECO:0000313" key="1">
    <source>
        <dbReference type="EMBL" id="CEA02246.1"/>
    </source>
</evidence>
<reference evidence="1" key="1">
    <citation type="submission" date="2014-07" db="EMBL/GenBank/DDBJ databases">
        <authorList>
            <person name="Urmite Genomes Urmite Genomes"/>
        </authorList>
    </citation>
    <scope>NUCLEOTIDE SEQUENCE</scope>
    <source>
        <strain evidence="1">13S34_air</strain>
    </source>
</reference>
<dbReference type="InterPro" id="IPR020908">
    <property type="entry name" value="UPF0738"/>
</dbReference>
<proteinExistence type="predicted"/>
<protein>
    <submittedName>
        <fullName evidence="1">Uncharacterized protein</fullName>
    </submittedName>
</protein>
<name>A0A078MC27_9BACL</name>
<dbReference type="EMBL" id="LN483074">
    <property type="protein sequence ID" value="CEA02246.1"/>
    <property type="molecule type" value="Genomic_DNA"/>
</dbReference>
<dbReference type="Pfam" id="PF19785">
    <property type="entry name" value="UPF0738"/>
    <property type="match status" value="1"/>
</dbReference>
<dbReference type="PATRIC" id="fig|1461583.4.peg.1142"/>
<dbReference type="AlphaFoldDB" id="A0A078MC27"/>
<gene>
    <name evidence="1" type="ORF">BN1050_01184</name>
</gene>
<dbReference type="HOGENOM" id="CLU_142282_0_0_9"/>
<accession>A0A078MC27</accession>